<protein>
    <recommendedName>
        <fullName evidence="4">Mitochondrial import inner membrane translocase subunit TIM16</fullName>
    </recommendedName>
    <alternativeName>
        <fullName evidence="3">Mitochondrial import inner membrane translocase subunit tim16</fullName>
    </alternativeName>
    <alternativeName>
        <fullName evidence="11 12">Presequence translocated-associated motor subunit PAM16</fullName>
    </alternativeName>
</protein>
<name>A0A8H5F402_9AGAR</name>
<evidence type="ECO:0000256" key="9">
    <source>
        <dbReference type="ARBA" id="ARBA00023128"/>
    </source>
</evidence>
<dbReference type="Proteomes" id="UP000567179">
    <property type="component" value="Unassembled WGS sequence"/>
</dbReference>
<evidence type="ECO:0000256" key="3">
    <source>
        <dbReference type="ARBA" id="ARBA00013571"/>
    </source>
</evidence>
<evidence type="ECO:0000256" key="8">
    <source>
        <dbReference type="ARBA" id="ARBA00023010"/>
    </source>
</evidence>
<evidence type="ECO:0000313" key="15">
    <source>
        <dbReference type="Proteomes" id="UP000567179"/>
    </source>
</evidence>
<dbReference type="PANTHER" id="PTHR12388:SF0">
    <property type="entry name" value="MITOCHONDRIAL IMPORT INNER MEMBRANE TRANSLOCASE SUBUNIT TIM16"/>
    <property type="match status" value="1"/>
</dbReference>
<keyword evidence="5" id="KW-0813">Transport</keyword>
<evidence type="ECO:0000256" key="1">
    <source>
        <dbReference type="ARBA" id="ARBA00004637"/>
    </source>
</evidence>
<dbReference type="EMBL" id="JAACJJ010000028">
    <property type="protein sequence ID" value="KAF5322752.1"/>
    <property type="molecule type" value="Genomic_DNA"/>
</dbReference>
<dbReference type="Pfam" id="PF03656">
    <property type="entry name" value="Pam16"/>
    <property type="match status" value="1"/>
</dbReference>
<keyword evidence="9" id="KW-0496">Mitochondrion</keyword>
<gene>
    <name evidence="14" type="ORF">D9619_001826</name>
</gene>
<sequence length="170" mass="18001">MSSPKAIVQIFLTGSRILGKAFLEAGRQAVKNAKASPAGAMGNDASGVGHANTGSPTDQLTRSHRMTVDEASLILNAKKGDTMEQILKNYEHLFKINSPPPPPEKGAKPAAGKKTLAYYSHYLQSKVVRARERLEAESKLAEAPADAEPEAPKAEDTSSAPPPPEQGKSS</sequence>
<comment type="similarity">
    <text evidence="2">Belongs to the TIM16/PAM16 family.</text>
</comment>
<dbReference type="GO" id="GO:0030150">
    <property type="term" value="P:protein import into mitochondrial matrix"/>
    <property type="evidence" value="ECO:0007669"/>
    <property type="project" value="InterPro"/>
</dbReference>
<evidence type="ECO:0000256" key="13">
    <source>
        <dbReference type="SAM" id="MobiDB-lite"/>
    </source>
</evidence>
<dbReference type="Gene3D" id="1.10.287.110">
    <property type="entry name" value="DnaJ domain"/>
    <property type="match status" value="1"/>
</dbReference>
<feature type="region of interest" description="Disordered" evidence="13">
    <location>
        <begin position="36"/>
        <end position="62"/>
    </location>
</feature>
<comment type="caution">
    <text evidence="14">The sequence shown here is derived from an EMBL/GenBank/DDBJ whole genome shotgun (WGS) entry which is preliminary data.</text>
</comment>
<keyword evidence="7" id="KW-0653">Protein transport</keyword>
<evidence type="ECO:0000256" key="7">
    <source>
        <dbReference type="ARBA" id="ARBA00022927"/>
    </source>
</evidence>
<evidence type="ECO:0000256" key="12">
    <source>
        <dbReference type="ARBA" id="ARBA00031407"/>
    </source>
</evidence>
<keyword evidence="6" id="KW-0999">Mitochondrion inner membrane</keyword>
<dbReference type="AlphaFoldDB" id="A0A8H5F402"/>
<feature type="region of interest" description="Disordered" evidence="13">
    <location>
        <begin position="134"/>
        <end position="170"/>
    </location>
</feature>
<comment type="subcellular location">
    <subcellularLocation>
        <location evidence="1">Mitochondrion inner membrane</location>
        <topology evidence="1">Peripheral membrane protein</topology>
    </subcellularLocation>
</comment>
<evidence type="ECO:0000256" key="10">
    <source>
        <dbReference type="ARBA" id="ARBA00023136"/>
    </source>
</evidence>
<dbReference type="PANTHER" id="PTHR12388">
    <property type="entry name" value="MITOCHONDRIA ASSOCIATED GRANULOCYTE MACROPHAGE CSF SIGNALING MOLECULE"/>
    <property type="match status" value="1"/>
</dbReference>
<accession>A0A8H5F402</accession>
<keyword evidence="15" id="KW-1185">Reference proteome</keyword>
<dbReference type="InterPro" id="IPR036869">
    <property type="entry name" value="J_dom_sf"/>
</dbReference>
<reference evidence="14 15" key="1">
    <citation type="journal article" date="2020" name="ISME J.">
        <title>Uncovering the hidden diversity of litter-decomposition mechanisms in mushroom-forming fungi.</title>
        <authorList>
            <person name="Floudas D."/>
            <person name="Bentzer J."/>
            <person name="Ahren D."/>
            <person name="Johansson T."/>
            <person name="Persson P."/>
            <person name="Tunlid A."/>
        </authorList>
    </citation>
    <scope>NUCLEOTIDE SEQUENCE [LARGE SCALE GENOMIC DNA]</scope>
    <source>
        <strain evidence="14 15">CBS 101986</strain>
    </source>
</reference>
<proteinExistence type="inferred from homology"/>
<dbReference type="InterPro" id="IPR005341">
    <property type="entry name" value="Tim16"/>
</dbReference>
<feature type="compositionally biased region" description="Pro residues" evidence="13">
    <location>
        <begin position="160"/>
        <end position="170"/>
    </location>
</feature>
<keyword evidence="10" id="KW-0472">Membrane</keyword>
<evidence type="ECO:0000256" key="11">
    <source>
        <dbReference type="ARBA" id="ARBA00030422"/>
    </source>
</evidence>
<dbReference type="OrthoDB" id="10262892at2759"/>
<evidence type="ECO:0000256" key="2">
    <source>
        <dbReference type="ARBA" id="ARBA00008817"/>
    </source>
</evidence>
<evidence type="ECO:0000313" key="14">
    <source>
        <dbReference type="EMBL" id="KAF5322752.1"/>
    </source>
</evidence>
<dbReference type="GO" id="GO:0005744">
    <property type="term" value="C:TIM23 mitochondrial import inner membrane translocase complex"/>
    <property type="evidence" value="ECO:0007669"/>
    <property type="project" value="InterPro"/>
</dbReference>
<evidence type="ECO:0000256" key="5">
    <source>
        <dbReference type="ARBA" id="ARBA00022448"/>
    </source>
</evidence>
<organism evidence="14 15">
    <name type="scientific">Psilocybe cf. subviscida</name>
    <dbReference type="NCBI Taxonomy" id="2480587"/>
    <lineage>
        <taxon>Eukaryota</taxon>
        <taxon>Fungi</taxon>
        <taxon>Dikarya</taxon>
        <taxon>Basidiomycota</taxon>
        <taxon>Agaricomycotina</taxon>
        <taxon>Agaricomycetes</taxon>
        <taxon>Agaricomycetidae</taxon>
        <taxon>Agaricales</taxon>
        <taxon>Agaricineae</taxon>
        <taxon>Strophariaceae</taxon>
        <taxon>Psilocybe</taxon>
    </lineage>
</organism>
<evidence type="ECO:0000256" key="6">
    <source>
        <dbReference type="ARBA" id="ARBA00022792"/>
    </source>
</evidence>
<keyword evidence="8" id="KW-0811">Translocation</keyword>
<evidence type="ECO:0000256" key="4">
    <source>
        <dbReference type="ARBA" id="ARBA00020721"/>
    </source>
</evidence>